<dbReference type="Pfam" id="PF05195">
    <property type="entry name" value="AMP_N"/>
    <property type="match status" value="1"/>
</dbReference>
<comment type="caution">
    <text evidence="13">The sequence shown here is derived from an EMBL/GenBank/DDBJ whole genome shotgun (WGS) entry which is preliminary data.</text>
</comment>
<evidence type="ECO:0000256" key="11">
    <source>
        <dbReference type="SAM" id="SignalP"/>
    </source>
</evidence>
<dbReference type="Gene3D" id="3.90.230.10">
    <property type="entry name" value="Creatinase/methionine aminopeptidase superfamily"/>
    <property type="match status" value="1"/>
</dbReference>
<dbReference type="Proteomes" id="UP000236641">
    <property type="component" value="Unassembled WGS sequence"/>
</dbReference>
<dbReference type="GO" id="GO:0005829">
    <property type="term" value="C:cytosol"/>
    <property type="evidence" value="ECO:0007669"/>
    <property type="project" value="TreeGrafter"/>
</dbReference>
<organism evidence="13 14">
    <name type="scientific">Hanstruepera neustonica</name>
    <dbReference type="NCBI Taxonomy" id="1445657"/>
    <lineage>
        <taxon>Bacteria</taxon>
        <taxon>Pseudomonadati</taxon>
        <taxon>Bacteroidota</taxon>
        <taxon>Flavobacteriia</taxon>
        <taxon>Flavobacteriales</taxon>
        <taxon>Flavobacteriaceae</taxon>
        <taxon>Hanstruepera</taxon>
    </lineage>
</organism>
<feature type="domain" description="Aminopeptidase P N-terminal" evidence="12">
    <location>
        <begin position="28"/>
        <end position="171"/>
    </location>
</feature>
<evidence type="ECO:0000256" key="7">
    <source>
        <dbReference type="ARBA" id="ARBA00022801"/>
    </source>
</evidence>
<dbReference type="SUPFAM" id="SSF55920">
    <property type="entry name" value="Creatinase/aminopeptidase"/>
    <property type="match status" value="1"/>
</dbReference>
<dbReference type="PANTHER" id="PTHR43226:SF4">
    <property type="entry name" value="XAA-PRO AMINOPEPTIDASE 3"/>
    <property type="match status" value="1"/>
</dbReference>
<accession>A0A2K1DWI1</accession>
<gene>
    <name evidence="13" type="ORF">C1T31_12520</name>
</gene>
<dbReference type="InterPro" id="IPR001131">
    <property type="entry name" value="Peptidase_M24B_aminopep-P_CS"/>
</dbReference>
<dbReference type="OrthoDB" id="9806388at2"/>
<dbReference type="InterPro" id="IPR052433">
    <property type="entry name" value="X-Pro_dipept-like"/>
</dbReference>
<comment type="similarity">
    <text evidence="3 10">Belongs to the peptidase M24B family.</text>
</comment>
<sequence>MRLKLFTLCLFLFSVVIMAQDGVPTDYLSSDFHKERRESLRSKMADNSVAVFFANPVRNRANDVDYVYHQDPNFYYLTGYKEPHAVLVVFKDDQTDTNGNTFNEVLYVQERNPQAEQWTGRRLGIEGAKNELGFDVAYNGAEFANSGINFSGFDKVMFNNFNNDYRDSKRDKADLYSLIEAFKTQANYNEADLDNPIKNRVYDMIKATDVENSANVAQNISRALEYYPELKEDEVITGYVNATDDQTRIELQQQVIKIESETPKSNLDTQSLSTIMASLRQIKTEEEMVLLTKAVRISAMGQREIMKAMHPGMSELEIQGIHEYVYKKYGSEYEGYPSIVGAGNNGCVLHYIENSKMKVENDLVLMDLGAEYHGYSADVTRTIPANGKFTPEQKAVYDLVYEAQEAGIAATVVGAKFGSVDAASREVINAGLVKLGIVESEDQARQYFPHGTSHYLGLDVHDPGDYGALQANMVITVEPGIYIPDGSPCDKKWWGIAVRIEDDILITDNGPVNLSGEAPRKSDEIEALMKEKSALDDFVLPTLD</sequence>
<dbReference type="GO" id="GO:0006508">
    <property type="term" value="P:proteolysis"/>
    <property type="evidence" value="ECO:0007669"/>
    <property type="project" value="UniProtKB-KW"/>
</dbReference>
<dbReference type="GO" id="GO:0070006">
    <property type="term" value="F:metalloaminopeptidase activity"/>
    <property type="evidence" value="ECO:0007669"/>
    <property type="project" value="InterPro"/>
</dbReference>
<dbReference type="InterPro" id="IPR000994">
    <property type="entry name" value="Pept_M24"/>
</dbReference>
<dbReference type="Gene3D" id="3.40.350.10">
    <property type="entry name" value="Creatinase/prolidase N-terminal domain"/>
    <property type="match status" value="1"/>
</dbReference>
<keyword evidence="7" id="KW-0378">Hydrolase</keyword>
<evidence type="ECO:0000256" key="4">
    <source>
        <dbReference type="ARBA" id="ARBA00012574"/>
    </source>
</evidence>
<dbReference type="InterPro" id="IPR036005">
    <property type="entry name" value="Creatinase/aminopeptidase-like"/>
</dbReference>
<keyword evidence="11" id="KW-0732">Signal</keyword>
<keyword evidence="14" id="KW-1185">Reference proteome</keyword>
<evidence type="ECO:0000256" key="1">
    <source>
        <dbReference type="ARBA" id="ARBA00001424"/>
    </source>
</evidence>
<comment type="catalytic activity">
    <reaction evidence="1">
        <text>Release of any N-terminal amino acid, including proline, that is linked to proline, even from a dipeptide or tripeptide.</text>
        <dbReference type="EC" id="3.4.11.9"/>
    </reaction>
</comment>
<dbReference type="GO" id="GO:0030145">
    <property type="term" value="F:manganese ion binding"/>
    <property type="evidence" value="ECO:0007669"/>
    <property type="project" value="InterPro"/>
</dbReference>
<evidence type="ECO:0000256" key="9">
    <source>
        <dbReference type="ARBA" id="ARBA00023211"/>
    </source>
</evidence>
<evidence type="ECO:0000256" key="6">
    <source>
        <dbReference type="ARBA" id="ARBA00022723"/>
    </source>
</evidence>
<evidence type="ECO:0000256" key="3">
    <source>
        <dbReference type="ARBA" id="ARBA00008766"/>
    </source>
</evidence>
<dbReference type="EMBL" id="POWF01000009">
    <property type="protein sequence ID" value="PNQ72363.1"/>
    <property type="molecule type" value="Genomic_DNA"/>
</dbReference>
<evidence type="ECO:0000256" key="10">
    <source>
        <dbReference type="RuleBase" id="RU000590"/>
    </source>
</evidence>
<dbReference type="CDD" id="cd01087">
    <property type="entry name" value="Prolidase"/>
    <property type="match status" value="1"/>
</dbReference>
<keyword evidence="5" id="KW-0645">Protease</keyword>
<feature type="chain" id="PRO_5014446520" description="Xaa-Pro aminopeptidase" evidence="11">
    <location>
        <begin position="20"/>
        <end position="544"/>
    </location>
</feature>
<name>A0A2K1DWI1_9FLAO</name>
<keyword evidence="6 10" id="KW-0479">Metal-binding</keyword>
<comment type="cofactor">
    <cofactor evidence="2">
        <name>Mn(2+)</name>
        <dbReference type="ChEBI" id="CHEBI:29035"/>
    </cofactor>
</comment>
<dbReference type="PROSITE" id="PS00491">
    <property type="entry name" value="PROLINE_PEPTIDASE"/>
    <property type="match status" value="1"/>
</dbReference>
<protein>
    <recommendedName>
        <fullName evidence="4">Xaa-Pro aminopeptidase</fullName>
        <ecNumber evidence="4">3.4.11.9</ecNumber>
    </recommendedName>
</protein>
<reference evidence="13 14" key="1">
    <citation type="submission" date="2018-01" db="EMBL/GenBank/DDBJ databases">
        <title>The draft genome of Hanstruepera neustonica JCM19743.</title>
        <authorList>
            <person name="He R.-H."/>
            <person name="Du Z.-J."/>
        </authorList>
    </citation>
    <scope>NUCLEOTIDE SEQUENCE [LARGE SCALE GENOMIC DNA]</scope>
    <source>
        <strain evidence="13 14">JCM19743</strain>
    </source>
</reference>
<dbReference type="EC" id="3.4.11.9" evidence="4"/>
<evidence type="ECO:0000256" key="8">
    <source>
        <dbReference type="ARBA" id="ARBA00023049"/>
    </source>
</evidence>
<evidence type="ECO:0000256" key="2">
    <source>
        <dbReference type="ARBA" id="ARBA00001936"/>
    </source>
</evidence>
<keyword evidence="13" id="KW-0031">Aminopeptidase</keyword>
<evidence type="ECO:0000259" key="12">
    <source>
        <dbReference type="SMART" id="SM01011"/>
    </source>
</evidence>
<dbReference type="PANTHER" id="PTHR43226">
    <property type="entry name" value="XAA-PRO AMINOPEPTIDASE 3"/>
    <property type="match status" value="1"/>
</dbReference>
<evidence type="ECO:0000256" key="5">
    <source>
        <dbReference type="ARBA" id="ARBA00022670"/>
    </source>
</evidence>
<dbReference type="InterPro" id="IPR029149">
    <property type="entry name" value="Creatin/AminoP/Spt16_N"/>
</dbReference>
<evidence type="ECO:0000313" key="14">
    <source>
        <dbReference type="Proteomes" id="UP000236641"/>
    </source>
</evidence>
<dbReference type="SUPFAM" id="SSF53092">
    <property type="entry name" value="Creatinase/prolidase N-terminal domain"/>
    <property type="match status" value="1"/>
</dbReference>
<evidence type="ECO:0000313" key="13">
    <source>
        <dbReference type="EMBL" id="PNQ72363.1"/>
    </source>
</evidence>
<dbReference type="Pfam" id="PF00557">
    <property type="entry name" value="Peptidase_M24"/>
    <property type="match status" value="1"/>
</dbReference>
<proteinExistence type="inferred from homology"/>
<feature type="signal peptide" evidence="11">
    <location>
        <begin position="1"/>
        <end position="19"/>
    </location>
</feature>
<dbReference type="InterPro" id="IPR007865">
    <property type="entry name" value="Aminopep_P_N"/>
</dbReference>
<keyword evidence="9" id="KW-0464">Manganese</keyword>
<keyword evidence="8" id="KW-0482">Metalloprotease</keyword>
<dbReference type="RefSeq" id="WP_103052850.1">
    <property type="nucleotide sequence ID" value="NZ_POWF01000009.1"/>
</dbReference>
<dbReference type="SMART" id="SM01011">
    <property type="entry name" value="AMP_N"/>
    <property type="match status" value="1"/>
</dbReference>
<dbReference type="AlphaFoldDB" id="A0A2K1DWI1"/>